<dbReference type="EMBL" id="JBHMEY010000094">
    <property type="protein sequence ID" value="MFB9098571.1"/>
    <property type="molecule type" value="Genomic_DNA"/>
</dbReference>
<reference evidence="3 4" key="1">
    <citation type="submission" date="2024-09" db="EMBL/GenBank/DDBJ databases">
        <authorList>
            <person name="Sun Q."/>
            <person name="Mori K."/>
        </authorList>
    </citation>
    <scope>NUCLEOTIDE SEQUENCE [LARGE SCALE GENOMIC DNA]</scope>
    <source>
        <strain evidence="3 4">CECT 7955</strain>
    </source>
</reference>
<evidence type="ECO:0000259" key="2">
    <source>
        <dbReference type="Pfam" id="PF13699"/>
    </source>
</evidence>
<sequence length="414" mass="45625">MNEQQQTLENKTNTVQAAANTVGKEGKVLSDNRLIQKKANNTGLPDNLKSGIENLSGHAMDDVKVHYNSDKPAQLNAHAYAQGNDIHVASGQEKHLSHEAWHVVQQKQGRVKPTMQMKGKVNVNDDAGLEKEADVMGGKALQKHSNNKTTLKQTNNIGKTKQLIGWTRWYEYDGENYIPRFIGLPSALGWIPVGQHQEKDAYISVTNIRNLPQIRDVEQGISSVRQVIDEQTPLIRNVVDAVAQQGITVENIHQIQNKFLSLDSALNNYLMKTSTVLKIIGTVLGLGTVITGGILLSYLTLPQWLVGAVEGLSFLYGAGLLYRWSKSELLPTMVKIGLLIANGGIMATTMAITGSQIIAYATGLSTTIPLQHIQFAAIPLALLLEHFIVLIIEKVNSLRQFQNKQNGHDEEHEN</sequence>
<evidence type="ECO:0000256" key="1">
    <source>
        <dbReference type="SAM" id="Phobius"/>
    </source>
</evidence>
<feature type="domain" description="eCIS core" evidence="2">
    <location>
        <begin position="44"/>
        <end position="109"/>
    </location>
</feature>
<gene>
    <name evidence="3" type="ORF">ACFFVF_18850</name>
</gene>
<feature type="transmembrane region" description="Helical" evidence="1">
    <location>
        <begin position="336"/>
        <end position="361"/>
    </location>
</feature>
<keyword evidence="1" id="KW-1133">Transmembrane helix</keyword>
<evidence type="ECO:0000313" key="4">
    <source>
        <dbReference type="Proteomes" id="UP001589607"/>
    </source>
</evidence>
<keyword evidence="1" id="KW-0472">Membrane</keyword>
<evidence type="ECO:0000313" key="3">
    <source>
        <dbReference type="EMBL" id="MFB9098571.1"/>
    </source>
</evidence>
<name>A0ABV5GTH1_9FLAO</name>
<comment type="caution">
    <text evidence="3">The sequence shown here is derived from an EMBL/GenBank/DDBJ whole genome shotgun (WGS) entry which is preliminary data.</text>
</comment>
<dbReference type="RefSeq" id="WP_236458813.1">
    <property type="nucleotide sequence ID" value="NZ_CBCSGE010000001.1"/>
</dbReference>
<protein>
    <submittedName>
        <fullName evidence="3">DUF4157 domain-containing protein</fullName>
    </submittedName>
</protein>
<dbReference type="InterPro" id="IPR025295">
    <property type="entry name" value="eCIS_core_dom"/>
</dbReference>
<feature type="transmembrane region" description="Helical" evidence="1">
    <location>
        <begin position="373"/>
        <end position="392"/>
    </location>
</feature>
<keyword evidence="1" id="KW-0812">Transmembrane</keyword>
<feature type="transmembrane region" description="Helical" evidence="1">
    <location>
        <begin position="304"/>
        <end position="324"/>
    </location>
</feature>
<organism evidence="3 4">
    <name type="scientific">Flavobacterium jumunjinense</name>
    <dbReference type="NCBI Taxonomy" id="998845"/>
    <lineage>
        <taxon>Bacteria</taxon>
        <taxon>Pseudomonadati</taxon>
        <taxon>Bacteroidota</taxon>
        <taxon>Flavobacteriia</taxon>
        <taxon>Flavobacteriales</taxon>
        <taxon>Flavobacteriaceae</taxon>
        <taxon>Flavobacterium</taxon>
    </lineage>
</organism>
<keyword evidence="4" id="KW-1185">Reference proteome</keyword>
<dbReference type="Proteomes" id="UP001589607">
    <property type="component" value="Unassembled WGS sequence"/>
</dbReference>
<feature type="transmembrane region" description="Helical" evidence="1">
    <location>
        <begin position="276"/>
        <end position="298"/>
    </location>
</feature>
<accession>A0ABV5GTH1</accession>
<proteinExistence type="predicted"/>
<dbReference type="Pfam" id="PF13699">
    <property type="entry name" value="eCIS_core"/>
    <property type="match status" value="1"/>
</dbReference>